<accession>A0ACC3CEB7</accession>
<evidence type="ECO:0000313" key="2">
    <source>
        <dbReference type="Proteomes" id="UP000798662"/>
    </source>
</evidence>
<protein>
    <submittedName>
        <fullName evidence="1">Uncharacterized protein</fullName>
    </submittedName>
</protein>
<reference evidence="1" key="1">
    <citation type="submission" date="2019-11" db="EMBL/GenBank/DDBJ databases">
        <title>Nori genome reveals adaptations in red seaweeds to the harsh intertidal environment.</title>
        <authorList>
            <person name="Wang D."/>
            <person name="Mao Y."/>
        </authorList>
    </citation>
    <scope>NUCLEOTIDE SEQUENCE</scope>
    <source>
        <tissue evidence="1">Gametophyte</tissue>
    </source>
</reference>
<dbReference type="Proteomes" id="UP000798662">
    <property type="component" value="Chromosome 3"/>
</dbReference>
<organism evidence="1 2">
    <name type="scientific">Pyropia yezoensis</name>
    <name type="common">Susabi-nori</name>
    <name type="synonym">Porphyra yezoensis</name>
    <dbReference type="NCBI Taxonomy" id="2788"/>
    <lineage>
        <taxon>Eukaryota</taxon>
        <taxon>Rhodophyta</taxon>
        <taxon>Bangiophyceae</taxon>
        <taxon>Bangiales</taxon>
        <taxon>Bangiaceae</taxon>
        <taxon>Pyropia</taxon>
    </lineage>
</organism>
<keyword evidence="2" id="KW-1185">Reference proteome</keyword>
<gene>
    <name evidence="1" type="ORF">I4F81_010692</name>
</gene>
<dbReference type="EMBL" id="CM020620">
    <property type="protein sequence ID" value="KAK1868198.1"/>
    <property type="molecule type" value="Genomic_DNA"/>
</dbReference>
<comment type="caution">
    <text evidence="1">The sequence shown here is derived from an EMBL/GenBank/DDBJ whole genome shotgun (WGS) entry which is preliminary data.</text>
</comment>
<proteinExistence type="predicted"/>
<sequence>MVQPPPQRTLTVPTASTEADYGDHRNTAVWSLAASPSGASLTAGTGTCRVVTMDVESGAATFTGIGHTDDVNAVAYLHPGREDVMVSGADDGAVRLWDWRAGERSVGHFAGHVEGITSVGVRGDGRYLVSNGKDQAVKLWDVRTLIRARFSPPPTGGRWVAVGSADGAVVVYDILGDGVGRRLRWCGDPDENGEEEDECGGGGGRGGRRARTATPLVRLFRPRLLWAGGGGGVVRDVSWAPDGSALVGVGWDGGVCMWGARRGGSGLQSI</sequence>
<evidence type="ECO:0000313" key="1">
    <source>
        <dbReference type="EMBL" id="KAK1868198.1"/>
    </source>
</evidence>
<name>A0ACC3CEB7_PYRYE</name>